<name>A0A358HUW3_9PROT</name>
<feature type="region of interest" description="Disordered" evidence="1">
    <location>
        <begin position="14"/>
        <end position="35"/>
    </location>
</feature>
<accession>A0A358HUW3</accession>
<evidence type="ECO:0000313" key="3">
    <source>
        <dbReference type="Proteomes" id="UP000264753"/>
    </source>
</evidence>
<proteinExistence type="predicted"/>
<evidence type="ECO:0000256" key="1">
    <source>
        <dbReference type="SAM" id="MobiDB-lite"/>
    </source>
</evidence>
<dbReference type="Proteomes" id="UP000264753">
    <property type="component" value="Unassembled WGS sequence"/>
</dbReference>
<sequence length="102" mass="11033">MILPRQDAFATTQFPPHIGKINSTDKDKPMSRPPLKDAVEHCRAEVMAASGVVGIAAGISRTHPERHCIHVYVSCPGWPTGVPHTVDGYDVELIPGKGFTAF</sequence>
<dbReference type="EMBL" id="DOOG01000118">
    <property type="protein sequence ID" value="HBU98975.1"/>
    <property type="molecule type" value="Genomic_DNA"/>
</dbReference>
<evidence type="ECO:0000313" key="2">
    <source>
        <dbReference type="EMBL" id="HBU98975.1"/>
    </source>
</evidence>
<organism evidence="2 3">
    <name type="scientific">Thalassospira lucentensis</name>
    <dbReference type="NCBI Taxonomy" id="168935"/>
    <lineage>
        <taxon>Bacteria</taxon>
        <taxon>Pseudomonadati</taxon>
        <taxon>Pseudomonadota</taxon>
        <taxon>Alphaproteobacteria</taxon>
        <taxon>Rhodospirillales</taxon>
        <taxon>Thalassospiraceae</taxon>
        <taxon>Thalassospira</taxon>
    </lineage>
</organism>
<comment type="caution">
    <text evidence="2">The sequence shown here is derived from an EMBL/GenBank/DDBJ whole genome shotgun (WGS) entry which is preliminary data.</text>
</comment>
<protein>
    <submittedName>
        <fullName evidence="2">Uncharacterized protein</fullName>
    </submittedName>
</protein>
<gene>
    <name evidence="2" type="ORF">DEF21_13880</name>
</gene>
<reference evidence="2 3" key="1">
    <citation type="journal article" date="2018" name="Nat. Biotechnol.">
        <title>A standardized bacterial taxonomy based on genome phylogeny substantially revises the tree of life.</title>
        <authorList>
            <person name="Parks D.H."/>
            <person name="Chuvochina M."/>
            <person name="Waite D.W."/>
            <person name="Rinke C."/>
            <person name="Skarshewski A."/>
            <person name="Chaumeil P.A."/>
            <person name="Hugenholtz P."/>
        </authorList>
    </citation>
    <scope>NUCLEOTIDE SEQUENCE [LARGE SCALE GENOMIC DNA]</scope>
    <source>
        <strain evidence="2">UBA8707</strain>
    </source>
</reference>
<feature type="compositionally biased region" description="Basic and acidic residues" evidence="1">
    <location>
        <begin position="23"/>
        <end position="35"/>
    </location>
</feature>
<dbReference type="AlphaFoldDB" id="A0A358HUW3"/>